<accession>A0ABW4J8Q4</accession>
<dbReference type="InterPro" id="IPR036291">
    <property type="entry name" value="NAD(P)-bd_dom_sf"/>
</dbReference>
<keyword evidence="6" id="KW-1185">Reference proteome</keyword>
<keyword evidence="2" id="KW-0560">Oxidoreductase</keyword>
<evidence type="ECO:0000256" key="2">
    <source>
        <dbReference type="RuleBase" id="RU003369"/>
    </source>
</evidence>
<comment type="similarity">
    <text evidence="1">Belongs to the LDH/MDH superfamily. LDH family.</text>
</comment>
<evidence type="ECO:0000313" key="6">
    <source>
        <dbReference type="Proteomes" id="UP001597267"/>
    </source>
</evidence>
<dbReference type="SUPFAM" id="SSF56327">
    <property type="entry name" value="LDH C-terminal domain-like"/>
    <property type="match status" value="1"/>
</dbReference>
<evidence type="ECO:0000256" key="1">
    <source>
        <dbReference type="ARBA" id="ARBA00006054"/>
    </source>
</evidence>
<dbReference type="RefSeq" id="WP_125715155.1">
    <property type="nucleotide sequence ID" value="NZ_JBHTOP010000022.1"/>
</dbReference>
<dbReference type="InterPro" id="IPR022383">
    <property type="entry name" value="Lactate/malate_DH_C"/>
</dbReference>
<feature type="domain" description="Lactate/malate dehydrogenase N-terminal" evidence="3">
    <location>
        <begin position="4"/>
        <end position="153"/>
    </location>
</feature>
<proteinExistence type="inferred from homology"/>
<dbReference type="SUPFAM" id="SSF51735">
    <property type="entry name" value="NAD(P)-binding Rossmann-fold domains"/>
    <property type="match status" value="1"/>
</dbReference>
<dbReference type="Gene3D" id="3.90.110.10">
    <property type="entry name" value="Lactate dehydrogenase/glycoside hydrolase, family 4, C-terminal"/>
    <property type="match status" value="1"/>
</dbReference>
<evidence type="ECO:0000313" key="5">
    <source>
        <dbReference type="EMBL" id="MFD1672003.1"/>
    </source>
</evidence>
<dbReference type="PANTHER" id="PTHR43128">
    <property type="entry name" value="L-2-HYDROXYCARBOXYLATE DEHYDROGENASE (NAD(P)(+))"/>
    <property type="match status" value="1"/>
</dbReference>
<dbReference type="EMBL" id="JBHTOP010000022">
    <property type="protein sequence ID" value="MFD1672003.1"/>
    <property type="molecule type" value="Genomic_DNA"/>
</dbReference>
<name>A0ABW4J8Q4_9LACO</name>
<gene>
    <name evidence="5" type="ORF">ACFQ5M_07845</name>
</gene>
<dbReference type="InterPro" id="IPR001557">
    <property type="entry name" value="L-lactate/malate_DH"/>
</dbReference>
<organism evidence="5 6">
    <name type="scientific">Agrilactobacillus yilanensis</name>
    <dbReference type="NCBI Taxonomy" id="2485997"/>
    <lineage>
        <taxon>Bacteria</taxon>
        <taxon>Bacillati</taxon>
        <taxon>Bacillota</taxon>
        <taxon>Bacilli</taxon>
        <taxon>Lactobacillales</taxon>
        <taxon>Lactobacillaceae</taxon>
        <taxon>Agrilactobacillus</taxon>
    </lineage>
</organism>
<dbReference type="Pfam" id="PF02866">
    <property type="entry name" value="Ldh_1_C"/>
    <property type="match status" value="1"/>
</dbReference>
<dbReference type="InterPro" id="IPR015955">
    <property type="entry name" value="Lactate_DH/Glyco_Ohase_4_C"/>
</dbReference>
<dbReference type="Proteomes" id="UP001597267">
    <property type="component" value="Unassembled WGS sequence"/>
</dbReference>
<dbReference type="InterPro" id="IPR001236">
    <property type="entry name" value="Lactate/malate_DH_N"/>
</dbReference>
<feature type="domain" description="Lactate/malate dehydrogenase C-terminal" evidence="4">
    <location>
        <begin position="156"/>
        <end position="309"/>
    </location>
</feature>
<comment type="caution">
    <text evidence="5">The sequence shown here is derived from an EMBL/GenBank/DDBJ whole genome shotgun (WGS) entry which is preliminary data.</text>
</comment>
<dbReference type="PANTHER" id="PTHR43128:SF31">
    <property type="entry name" value="L-LACTATE DEHYDROGENASE"/>
    <property type="match status" value="1"/>
</dbReference>
<dbReference type="PRINTS" id="PR00086">
    <property type="entry name" value="LLDHDRGNASE"/>
</dbReference>
<dbReference type="Pfam" id="PF00056">
    <property type="entry name" value="Ldh_1_N"/>
    <property type="match status" value="1"/>
</dbReference>
<reference evidence="6" key="1">
    <citation type="journal article" date="2019" name="Int. J. Syst. Evol. Microbiol.">
        <title>The Global Catalogue of Microorganisms (GCM) 10K type strain sequencing project: providing services to taxonomists for standard genome sequencing and annotation.</title>
        <authorList>
            <consortium name="The Broad Institute Genomics Platform"/>
            <consortium name="The Broad Institute Genome Sequencing Center for Infectious Disease"/>
            <person name="Wu L."/>
            <person name="Ma J."/>
        </authorList>
    </citation>
    <scope>NUCLEOTIDE SEQUENCE [LARGE SCALE GENOMIC DNA]</scope>
    <source>
        <strain evidence="6">CCM 8896</strain>
    </source>
</reference>
<sequence length="323" mass="35160">MVSKVGIIGLGNVGSAVALALVLRGSVSELVLIDKDDKKARAEQYDLTDQQALLTSNTKILRQNYNDSWTLLKDCDVLVFSPGDISILQAQLQTDNPDRLNELRSSAQIVQEVAPKINASKFNGIILSITNPCDVVVTYLQELVDLPKNHIFGTGTTLDTTRMKHAVSAYLDCSIHDIDGYVLGEHGESQFTAWSTVRVGGIPMNDLAATHRIDLKVIEENSSKGAWYIISGKGFTSHGIGLTGATLVEAILNNARQVFPLSSYNTDYQTYIGQPTRIGAGGVLEVLPLTLSDTEQELFDHSAKIVRENRLKIPSLLAVDPVL</sequence>
<dbReference type="Gene3D" id="3.40.50.720">
    <property type="entry name" value="NAD(P)-binding Rossmann-like Domain"/>
    <property type="match status" value="1"/>
</dbReference>
<protein>
    <submittedName>
        <fullName evidence="5">L-lactate dehydrogenase</fullName>
    </submittedName>
</protein>
<evidence type="ECO:0000259" key="3">
    <source>
        <dbReference type="Pfam" id="PF00056"/>
    </source>
</evidence>
<evidence type="ECO:0000259" key="4">
    <source>
        <dbReference type="Pfam" id="PF02866"/>
    </source>
</evidence>
<dbReference type="PIRSF" id="PIRSF000102">
    <property type="entry name" value="Lac_mal_DH"/>
    <property type="match status" value="1"/>
</dbReference>